<dbReference type="EMBL" id="JAXLPB010000002">
    <property type="protein sequence ID" value="MDY8109386.1"/>
    <property type="molecule type" value="Genomic_DNA"/>
</dbReference>
<evidence type="ECO:0000313" key="2">
    <source>
        <dbReference type="EMBL" id="MDY8109386.1"/>
    </source>
</evidence>
<sequence length="263" mass="28273">MSGFEAGWLSLREPADRRARNETLLLAASGFVSGRDGAIVDLGCGTGSTFRALDPVCAGGQSWVFVDDDPRLLERARELQPADARKRIALRRADLSMLDDGLFEGASLVTASALFDLVSERFIEAFARAMRDRGLALYSALSVDGRIAWDSPHALDGAVVAAFTADQRRDKGFGEGLGADAAIGLERAFEAEGYAVRSARSDWVLGRGDVALQDAFHEGFAGPAQDRLGEDEIAAWLRHRAEAARAGSTVRIGHRDMLALPAR</sequence>
<feature type="domain" description="Methyltransferase" evidence="1">
    <location>
        <begin position="39"/>
        <end position="133"/>
    </location>
</feature>
<reference evidence="2 3" key="1">
    <citation type="submission" date="2023-12" db="EMBL/GenBank/DDBJ databases">
        <title>Description of Novel Strain Fulvimarina sp. 2208YS6-2-32 isolated from Uroteuthis (Photololigo) edulis.</title>
        <authorList>
            <person name="Park J.-S."/>
        </authorList>
    </citation>
    <scope>NUCLEOTIDE SEQUENCE [LARGE SCALE GENOMIC DNA]</scope>
    <source>
        <strain evidence="2 3">2208YS6-2-32</strain>
    </source>
</reference>
<keyword evidence="2" id="KW-0489">Methyltransferase</keyword>
<dbReference type="GO" id="GO:0008168">
    <property type="term" value="F:methyltransferase activity"/>
    <property type="evidence" value="ECO:0007669"/>
    <property type="project" value="UniProtKB-KW"/>
</dbReference>
<keyword evidence="2" id="KW-0808">Transferase</keyword>
<dbReference type="CDD" id="cd02440">
    <property type="entry name" value="AdoMet_MTases"/>
    <property type="match status" value="1"/>
</dbReference>
<dbReference type="InterPro" id="IPR041698">
    <property type="entry name" value="Methyltransf_25"/>
</dbReference>
<name>A0ABU5I5F8_9HYPH</name>
<protein>
    <submittedName>
        <fullName evidence="2">Class I SAM-dependent methyltransferase</fullName>
        <ecNumber evidence="2">2.1.-.-</ecNumber>
    </submittedName>
</protein>
<comment type="caution">
    <text evidence="2">The sequence shown here is derived from an EMBL/GenBank/DDBJ whole genome shotgun (WGS) entry which is preliminary data.</text>
</comment>
<proteinExistence type="predicted"/>
<organism evidence="2 3">
    <name type="scientific">Fulvimarina uroteuthidis</name>
    <dbReference type="NCBI Taxonomy" id="3098149"/>
    <lineage>
        <taxon>Bacteria</taxon>
        <taxon>Pseudomonadati</taxon>
        <taxon>Pseudomonadota</taxon>
        <taxon>Alphaproteobacteria</taxon>
        <taxon>Hyphomicrobiales</taxon>
        <taxon>Aurantimonadaceae</taxon>
        <taxon>Fulvimarina</taxon>
    </lineage>
</organism>
<dbReference type="Proteomes" id="UP001294412">
    <property type="component" value="Unassembled WGS sequence"/>
</dbReference>
<evidence type="ECO:0000259" key="1">
    <source>
        <dbReference type="Pfam" id="PF13649"/>
    </source>
</evidence>
<dbReference type="EC" id="2.1.-.-" evidence="2"/>
<dbReference type="Gene3D" id="3.40.50.150">
    <property type="entry name" value="Vaccinia Virus protein VP39"/>
    <property type="match status" value="1"/>
</dbReference>
<dbReference type="SUPFAM" id="SSF53335">
    <property type="entry name" value="S-adenosyl-L-methionine-dependent methyltransferases"/>
    <property type="match status" value="1"/>
</dbReference>
<evidence type="ECO:0000313" key="3">
    <source>
        <dbReference type="Proteomes" id="UP001294412"/>
    </source>
</evidence>
<keyword evidence="3" id="KW-1185">Reference proteome</keyword>
<gene>
    <name evidence="2" type="ORF">U0C82_09560</name>
</gene>
<dbReference type="Pfam" id="PF13649">
    <property type="entry name" value="Methyltransf_25"/>
    <property type="match status" value="1"/>
</dbReference>
<accession>A0ABU5I5F8</accession>
<dbReference type="GO" id="GO:0032259">
    <property type="term" value="P:methylation"/>
    <property type="evidence" value="ECO:0007669"/>
    <property type="project" value="UniProtKB-KW"/>
</dbReference>
<dbReference type="RefSeq" id="WP_322186824.1">
    <property type="nucleotide sequence ID" value="NZ_JAXLPB010000002.1"/>
</dbReference>
<dbReference type="InterPro" id="IPR029063">
    <property type="entry name" value="SAM-dependent_MTases_sf"/>
</dbReference>